<feature type="region of interest" description="Disordered" evidence="1">
    <location>
        <begin position="109"/>
        <end position="163"/>
    </location>
</feature>
<sequence>MELSPTPTHLRIQCQASPFSILTLLSKLLFLCLLLELTYCCQFYRPAPQMPQPMHEEAQPPIVLPLPPLHEVIPSSSVHRVPSHTSSYSAGNGGVNLETDERLPLLARPVTPNKHHKHNPYTTQAPAGKDYSSISPLLASGSASGWNPNSHSSSHHSHHHSTQQQLRLHDLGWLEYHLPDGTVYYVTLHAR</sequence>
<evidence type="ECO:0000313" key="3">
    <source>
        <dbReference type="Proteomes" id="UP000724874"/>
    </source>
</evidence>
<dbReference type="Proteomes" id="UP000724874">
    <property type="component" value="Unassembled WGS sequence"/>
</dbReference>
<evidence type="ECO:0000313" key="2">
    <source>
        <dbReference type="EMBL" id="KAF8887276.1"/>
    </source>
</evidence>
<organism evidence="2 3">
    <name type="scientific">Gymnopilus junonius</name>
    <name type="common">Spectacular rustgill mushroom</name>
    <name type="synonym">Gymnopilus spectabilis subsp. junonius</name>
    <dbReference type="NCBI Taxonomy" id="109634"/>
    <lineage>
        <taxon>Eukaryota</taxon>
        <taxon>Fungi</taxon>
        <taxon>Dikarya</taxon>
        <taxon>Basidiomycota</taxon>
        <taxon>Agaricomycotina</taxon>
        <taxon>Agaricomycetes</taxon>
        <taxon>Agaricomycetidae</taxon>
        <taxon>Agaricales</taxon>
        <taxon>Agaricineae</taxon>
        <taxon>Hymenogastraceae</taxon>
        <taxon>Gymnopilus</taxon>
    </lineage>
</organism>
<proteinExistence type="predicted"/>
<comment type="caution">
    <text evidence="2">The sequence shown here is derived from an EMBL/GenBank/DDBJ whole genome shotgun (WGS) entry which is preliminary data.</text>
</comment>
<reference evidence="2" key="1">
    <citation type="submission" date="2020-11" db="EMBL/GenBank/DDBJ databases">
        <authorList>
            <consortium name="DOE Joint Genome Institute"/>
            <person name="Ahrendt S."/>
            <person name="Riley R."/>
            <person name="Andreopoulos W."/>
            <person name="LaButti K."/>
            <person name="Pangilinan J."/>
            <person name="Ruiz-duenas F.J."/>
            <person name="Barrasa J.M."/>
            <person name="Sanchez-Garcia M."/>
            <person name="Camarero S."/>
            <person name="Miyauchi S."/>
            <person name="Serrano A."/>
            <person name="Linde D."/>
            <person name="Babiker R."/>
            <person name="Drula E."/>
            <person name="Ayuso-Fernandez I."/>
            <person name="Pacheco R."/>
            <person name="Padilla G."/>
            <person name="Ferreira P."/>
            <person name="Barriuso J."/>
            <person name="Kellner H."/>
            <person name="Castanera R."/>
            <person name="Alfaro M."/>
            <person name="Ramirez L."/>
            <person name="Pisabarro A.G."/>
            <person name="Kuo A."/>
            <person name="Tritt A."/>
            <person name="Lipzen A."/>
            <person name="He G."/>
            <person name="Yan M."/>
            <person name="Ng V."/>
            <person name="Cullen D."/>
            <person name="Martin F."/>
            <person name="Rosso M.-N."/>
            <person name="Henrissat B."/>
            <person name="Hibbett D."/>
            <person name="Martinez A.T."/>
            <person name="Grigoriev I.V."/>
        </authorList>
    </citation>
    <scope>NUCLEOTIDE SEQUENCE</scope>
    <source>
        <strain evidence="2">AH 44721</strain>
    </source>
</reference>
<protein>
    <submittedName>
        <fullName evidence="2">Uncharacterized protein</fullName>
    </submittedName>
</protein>
<dbReference type="AlphaFoldDB" id="A0A9P5NIK4"/>
<keyword evidence="3" id="KW-1185">Reference proteome</keyword>
<evidence type="ECO:0000256" key="1">
    <source>
        <dbReference type="SAM" id="MobiDB-lite"/>
    </source>
</evidence>
<dbReference type="EMBL" id="JADNYJ010000091">
    <property type="protein sequence ID" value="KAF8887276.1"/>
    <property type="molecule type" value="Genomic_DNA"/>
</dbReference>
<name>A0A9P5NIK4_GYMJU</name>
<gene>
    <name evidence="2" type="ORF">CPB84DRAFT_1525590</name>
</gene>
<dbReference type="OrthoDB" id="3245306at2759"/>
<accession>A0A9P5NIK4</accession>